<dbReference type="Proteomes" id="UP000683360">
    <property type="component" value="Unassembled WGS sequence"/>
</dbReference>
<dbReference type="Gene3D" id="3.10.20.90">
    <property type="entry name" value="Phosphatidylinositol 3-kinase Catalytic Subunit, Chain A, domain 1"/>
    <property type="match status" value="1"/>
</dbReference>
<dbReference type="SUPFAM" id="SSF54236">
    <property type="entry name" value="Ubiquitin-like"/>
    <property type="match status" value="1"/>
</dbReference>
<dbReference type="OrthoDB" id="408003at2759"/>
<dbReference type="InterPro" id="IPR029071">
    <property type="entry name" value="Ubiquitin-like_domsf"/>
</dbReference>
<proteinExistence type="predicted"/>
<dbReference type="EMBL" id="CAJPWZ010001355">
    <property type="protein sequence ID" value="CAG2213499.1"/>
    <property type="molecule type" value="Genomic_DNA"/>
</dbReference>
<evidence type="ECO:0000313" key="3">
    <source>
        <dbReference type="Proteomes" id="UP000683360"/>
    </source>
</evidence>
<comment type="caution">
    <text evidence="2">The sequence shown here is derived from an EMBL/GenBank/DDBJ whole genome shotgun (WGS) entry which is preliminary data.</text>
</comment>
<sequence length="204" mass="23203">MSTPGCLQTIDHNSKTMVLFKKLLSHMFTEYETSYSPVVDIGGKETYVNVTGLTGESTRIRYTPFMTVDDLKNHIYHELGIKISQQTLLYEDKEILDAIVDTPLDPEEICTLLEAVEKKKKTLANIDEQILNTVDSEGITDEIIETDEYYLEELSIQESGHNEYMYQPSTANYTANFVASVKKDFGKNRSQGKTSKYQGMKKTN</sequence>
<dbReference type="PROSITE" id="PS50053">
    <property type="entry name" value="UBIQUITIN_2"/>
    <property type="match status" value="1"/>
</dbReference>
<dbReference type="InterPro" id="IPR000626">
    <property type="entry name" value="Ubiquitin-like_dom"/>
</dbReference>
<keyword evidence="3" id="KW-1185">Reference proteome</keyword>
<reference evidence="2" key="1">
    <citation type="submission" date="2021-03" db="EMBL/GenBank/DDBJ databases">
        <authorList>
            <person name="Bekaert M."/>
        </authorList>
    </citation>
    <scope>NUCLEOTIDE SEQUENCE</scope>
</reference>
<evidence type="ECO:0000259" key="1">
    <source>
        <dbReference type="PROSITE" id="PS50053"/>
    </source>
</evidence>
<accession>A0A8S3S2P9</accession>
<evidence type="ECO:0000313" key="2">
    <source>
        <dbReference type="EMBL" id="CAG2213499.1"/>
    </source>
</evidence>
<feature type="domain" description="Ubiquitin-like" evidence="1">
    <location>
        <begin position="46"/>
        <end position="121"/>
    </location>
</feature>
<organism evidence="2 3">
    <name type="scientific">Mytilus edulis</name>
    <name type="common">Blue mussel</name>
    <dbReference type="NCBI Taxonomy" id="6550"/>
    <lineage>
        <taxon>Eukaryota</taxon>
        <taxon>Metazoa</taxon>
        <taxon>Spiralia</taxon>
        <taxon>Lophotrochozoa</taxon>
        <taxon>Mollusca</taxon>
        <taxon>Bivalvia</taxon>
        <taxon>Autobranchia</taxon>
        <taxon>Pteriomorphia</taxon>
        <taxon>Mytilida</taxon>
        <taxon>Mytiloidea</taxon>
        <taxon>Mytilidae</taxon>
        <taxon>Mytilinae</taxon>
        <taxon>Mytilus</taxon>
    </lineage>
</organism>
<name>A0A8S3S2P9_MYTED</name>
<dbReference type="AlphaFoldDB" id="A0A8S3S2P9"/>
<dbReference type="CDD" id="cd17039">
    <property type="entry name" value="Ubl_ubiquitin_like"/>
    <property type="match status" value="1"/>
</dbReference>
<gene>
    <name evidence="2" type="ORF">MEDL_27410</name>
</gene>
<protein>
    <recommendedName>
        <fullName evidence="1">Ubiquitin-like domain-containing protein</fullName>
    </recommendedName>
</protein>